<feature type="transmembrane region" description="Helical" evidence="6">
    <location>
        <begin position="87"/>
        <end position="105"/>
    </location>
</feature>
<dbReference type="PANTHER" id="PTHR12677:SF49">
    <property type="entry name" value="TVP38_TMEM64 FAMILY MEMBRANE PROTEIN"/>
    <property type="match status" value="1"/>
</dbReference>
<dbReference type="EMBL" id="DVIT01000001">
    <property type="protein sequence ID" value="HIS45951.1"/>
    <property type="molecule type" value="Genomic_DNA"/>
</dbReference>
<comment type="caution">
    <text evidence="8">The sequence shown here is derived from an EMBL/GenBank/DDBJ whole genome shotgun (WGS) entry which is preliminary data.</text>
</comment>
<evidence type="ECO:0000256" key="2">
    <source>
        <dbReference type="ARBA" id="ARBA00022475"/>
    </source>
</evidence>
<evidence type="ECO:0000256" key="3">
    <source>
        <dbReference type="ARBA" id="ARBA00022692"/>
    </source>
</evidence>
<evidence type="ECO:0000256" key="4">
    <source>
        <dbReference type="ARBA" id="ARBA00022989"/>
    </source>
</evidence>
<accession>A0A9D1F1R9</accession>
<evidence type="ECO:0000259" key="7">
    <source>
        <dbReference type="Pfam" id="PF09335"/>
    </source>
</evidence>
<dbReference type="PANTHER" id="PTHR12677">
    <property type="entry name" value="GOLGI APPARATUS MEMBRANE PROTEIN TVP38-RELATED"/>
    <property type="match status" value="1"/>
</dbReference>
<feature type="transmembrane region" description="Helical" evidence="6">
    <location>
        <begin position="54"/>
        <end position="81"/>
    </location>
</feature>
<evidence type="ECO:0000313" key="9">
    <source>
        <dbReference type="Proteomes" id="UP000823927"/>
    </source>
</evidence>
<dbReference type="GO" id="GO:0005886">
    <property type="term" value="C:plasma membrane"/>
    <property type="evidence" value="ECO:0007669"/>
    <property type="project" value="UniProtKB-SubCell"/>
</dbReference>
<comment type="similarity">
    <text evidence="6">Belongs to the TVP38/TMEM64 family.</text>
</comment>
<feature type="transmembrane region" description="Helical" evidence="6">
    <location>
        <begin position="137"/>
        <end position="161"/>
    </location>
</feature>
<sequence>MSAAVTFIRKNVITITGLTILIILAAIGAASGIFSSQERLEQFLAQAGVLAPGIFLLIQIIQVIIPILPGGVTCLIGVVVFGPVWGFVYNYAGLVIGSIISFLLIRKYGRALILKLVSEKNYNKYIGWLEKGKKFQILFAAAIFLPGFPDDVLCMLAGLSGMSFGRFTLIMLLCRPISLIGYSVGFNAFTALF</sequence>
<keyword evidence="3 6" id="KW-0812">Transmembrane</keyword>
<evidence type="ECO:0000256" key="1">
    <source>
        <dbReference type="ARBA" id="ARBA00004651"/>
    </source>
</evidence>
<feature type="domain" description="VTT" evidence="7">
    <location>
        <begin position="68"/>
        <end position="183"/>
    </location>
</feature>
<evidence type="ECO:0000313" key="8">
    <source>
        <dbReference type="EMBL" id="HIS45951.1"/>
    </source>
</evidence>
<feature type="transmembrane region" description="Helical" evidence="6">
    <location>
        <begin position="167"/>
        <end position="189"/>
    </location>
</feature>
<name>A0A9D1F1R9_9FIRM</name>
<reference evidence="8" key="2">
    <citation type="journal article" date="2021" name="PeerJ">
        <title>Extensive microbial diversity within the chicken gut microbiome revealed by metagenomics and culture.</title>
        <authorList>
            <person name="Gilroy R."/>
            <person name="Ravi A."/>
            <person name="Getino M."/>
            <person name="Pursley I."/>
            <person name="Horton D.L."/>
            <person name="Alikhan N.F."/>
            <person name="Baker D."/>
            <person name="Gharbi K."/>
            <person name="Hall N."/>
            <person name="Watson M."/>
            <person name="Adriaenssens E.M."/>
            <person name="Foster-Nyarko E."/>
            <person name="Jarju S."/>
            <person name="Secka A."/>
            <person name="Antonio M."/>
            <person name="Oren A."/>
            <person name="Chaudhuri R.R."/>
            <person name="La Ragione R."/>
            <person name="Hildebrand F."/>
            <person name="Pallen M.J."/>
        </authorList>
    </citation>
    <scope>NUCLEOTIDE SEQUENCE</scope>
    <source>
        <strain evidence="8">CHK178-757</strain>
    </source>
</reference>
<feature type="transmembrane region" description="Helical" evidence="6">
    <location>
        <begin position="12"/>
        <end position="34"/>
    </location>
</feature>
<gene>
    <name evidence="8" type="ORF">IAB46_00030</name>
</gene>
<proteinExistence type="inferred from homology"/>
<dbReference type="Pfam" id="PF09335">
    <property type="entry name" value="VTT_dom"/>
    <property type="match status" value="1"/>
</dbReference>
<keyword evidence="5 6" id="KW-0472">Membrane</keyword>
<dbReference type="InterPro" id="IPR032816">
    <property type="entry name" value="VTT_dom"/>
</dbReference>
<protein>
    <recommendedName>
        <fullName evidence="6">TVP38/TMEM64 family membrane protein</fullName>
    </recommendedName>
</protein>
<dbReference type="InterPro" id="IPR015414">
    <property type="entry name" value="TMEM64"/>
</dbReference>
<dbReference type="AlphaFoldDB" id="A0A9D1F1R9"/>
<keyword evidence="4 6" id="KW-1133">Transmembrane helix</keyword>
<dbReference type="Proteomes" id="UP000823927">
    <property type="component" value="Unassembled WGS sequence"/>
</dbReference>
<evidence type="ECO:0000256" key="6">
    <source>
        <dbReference type="RuleBase" id="RU366058"/>
    </source>
</evidence>
<comment type="subcellular location">
    <subcellularLocation>
        <location evidence="1 6">Cell membrane</location>
        <topology evidence="1 6">Multi-pass membrane protein</topology>
    </subcellularLocation>
</comment>
<keyword evidence="2 6" id="KW-1003">Cell membrane</keyword>
<evidence type="ECO:0000256" key="5">
    <source>
        <dbReference type="ARBA" id="ARBA00023136"/>
    </source>
</evidence>
<reference evidence="8" key="1">
    <citation type="submission" date="2020-10" db="EMBL/GenBank/DDBJ databases">
        <authorList>
            <person name="Gilroy R."/>
        </authorList>
    </citation>
    <scope>NUCLEOTIDE SEQUENCE</scope>
    <source>
        <strain evidence="8">CHK178-757</strain>
    </source>
</reference>
<organism evidence="8 9">
    <name type="scientific">Candidatus Scybalocola faecigallinarum</name>
    <dbReference type="NCBI Taxonomy" id="2840941"/>
    <lineage>
        <taxon>Bacteria</taxon>
        <taxon>Bacillati</taxon>
        <taxon>Bacillota</taxon>
        <taxon>Clostridia</taxon>
        <taxon>Lachnospirales</taxon>
        <taxon>Lachnospiraceae</taxon>
        <taxon>Lachnospiraceae incertae sedis</taxon>
        <taxon>Candidatus Scybalocola (ex Gilroy et al. 2021)</taxon>
    </lineage>
</organism>